<dbReference type="Gene3D" id="3.40.50.1010">
    <property type="entry name" value="5'-nuclease"/>
    <property type="match status" value="1"/>
</dbReference>
<dbReference type="InterPro" id="IPR008537">
    <property type="entry name" value="DUF819"/>
</dbReference>
<feature type="region of interest" description="Disordered" evidence="1">
    <location>
        <begin position="1"/>
        <end position="20"/>
    </location>
</feature>
<accession>A0AAD4IMF0</accession>
<feature type="transmembrane region" description="Helical" evidence="2">
    <location>
        <begin position="433"/>
        <end position="456"/>
    </location>
</feature>
<protein>
    <submittedName>
        <fullName evidence="3">Uncharacterized protein</fullName>
    </submittedName>
</protein>
<dbReference type="PANTHER" id="PTHR47459">
    <property type="entry name" value="KINESIN LIGHT CHAIN-RELATED"/>
    <property type="match status" value="1"/>
</dbReference>
<keyword evidence="4" id="KW-1185">Reference proteome</keyword>
<feature type="compositionally biased region" description="Acidic residues" evidence="1">
    <location>
        <begin position="44"/>
        <end position="56"/>
    </location>
</feature>
<keyword evidence="2" id="KW-1133">Transmembrane helix</keyword>
<keyword evidence="2" id="KW-0472">Membrane</keyword>
<organism evidence="3 4">
    <name type="scientific">Perilla frutescens var. hirtella</name>
    <name type="common">Perilla citriodora</name>
    <name type="synonym">Perilla setoyensis</name>
    <dbReference type="NCBI Taxonomy" id="608512"/>
    <lineage>
        <taxon>Eukaryota</taxon>
        <taxon>Viridiplantae</taxon>
        <taxon>Streptophyta</taxon>
        <taxon>Embryophyta</taxon>
        <taxon>Tracheophyta</taxon>
        <taxon>Spermatophyta</taxon>
        <taxon>Magnoliopsida</taxon>
        <taxon>eudicotyledons</taxon>
        <taxon>Gunneridae</taxon>
        <taxon>Pentapetalae</taxon>
        <taxon>asterids</taxon>
        <taxon>lamiids</taxon>
        <taxon>Lamiales</taxon>
        <taxon>Lamiaceae</taxon>
        <taxon>Nepetoideae</taxon>
        <taxon>Elsholtzieae</taxon>
        <taxon>Perilla</taxon>
    </lineage>
</organism>
<sequence length="1089" mass="123482">MLMRKRDKVREKRSGRFRGRKKVVAGLDSSLDQSQRIDGQIVTDSEEEGETDDEGEVYDGDKKYNLLCTGGVQLINYYEMKMKVKNRGFDGEVEEQRKRMCISESIPDAVVYLKSVVKTIHVNSELIGWSEAIGAEMGAIKTEEEEKRSCSKLDQSGHRINSHPSSDTIYDAQLKELEEGQEKLYQRLQIEITKRDATTLKFQEQLDEIQTGMNANFERISNILDAIQLQLISVTEDNSIFGDPPPGFGFGSEVEGMDKDDVVLVAEDASDEVLEIQDKETLEQEENVKHWEDSMDVTNENLVLQTQKVFDEITERETVPWNEGHRESKTYELFTHQNTTLVCSSIYCEEALGLEQTNPVLKILRRFEVMLDIKKVRENSILFPKIRVSDLGLIAREMPTYDIVPGFLLPLTTHLPLYGVDISHVLWSTGARLLTFSLGLVTTMVGILVAFFLVCARSFGQNGLKNVAALMERHMSVAVNHVDISIVLATSSSVWLIQQNSELSHSGNDERRMKECKMMELLSRSGVPDTHVKIKWIVWKSSMLLKLIDLVGKWTEHKRVINLVFHLVKIEQMSLSMYISKLACVVALDFRDGLPFYLGVLEIHKIYLGYNSAEVDHDNSIFGVVHARLERHKSTLEQNHISQEVLKNWRCGVDSICAQIDAAYILMAYGICDETLNSLDEVVQQIAKICEERAMIFSSLVISLSYQDIGAMICLEIRSGILENKKRSSPIFEKNGIEITMEYESVSEIERKTSSLAHALAMLEKLPHHQHSRRNNTTKMDWLLLSSWKVDEAKQNFMEVMLSKEKHERSTVAAEKCVLSFSISGFKSVEIFFGVCVSRVPDIFGKEKETIACMVFLHEIDDVGCLRGKSTDRGNDAREQTLNQMSTETDVLTWIFPANNPTMISKQQILDIIVGGFSGRVADEVIYCEPNHLICSMLVDAYGVVGKLDITSFLSRMIGASATLQWVEDCMVSTKWWIHVQSSTEEGRLVPPTVSACWFSEDKGTFSVGSIPLSPHTLQEISTPTVTCHILESALFFKQIMNGQLVLLSNDVTLKIKAIYWWKEKKSNLLYQEDEEFVKKKFSTIDSRG</sequence>
<dbReference type="Pfam" id="PF05684">
    <property type="entry name" value="DUF819"/>
    <property type="match status" value="1"/>
</dbReference>
<feature type="region of interest" description="Disordered" evidence="1">
    <location>
        <begin position="36"/>
        <end position="56"/>
    </location>
</feature>
<reference evidence="3 4" key="1">
    <citation type="journal article" date="2021" name="Nat. Commun.">
        <title>Incipient diploidization of the medicinal plant Perilla within 10,000 years.</title>
        <authorList>
            <person name="Zhang Y."/>
            <person name="Shen Q."/>
            <person name="Leng L."/>
            <person name="Zhang D."/>
            <person name="Chen S."/>
            <person name="Shi Y."/>
            <person name="Ning Z."/>
            <person name="Chen S."/>
        </authorList>
    </citation>
    <scope>NUCLEOTIDE SEQUENCE [LARGE SCALE GENOMIC DNA]</scope>
    <source>
        <strain evidence="4">cv. PC099</strain>
    </source>
</reference>
<comment type="caution">
    <text evidence="3">The sequence shown here is derived from an EMBL/GenBank/DDBJ whole genome shotgun (WGS) entry which is preliminary data.</text>
</comment>
<dbReference type="AlphaFoldDB" id="A0AAD4IMF0"/>
<keyword evidence="2" id="KW-0812">Transmembrane</keyword>
<evidence type="ECO:0000313" key="4">
    <source>
        <dbReference type="Proteomes" id="UP001190926"/>
    </source>
</evidence>
<dbReference type="Proteomes" id="UP001190926">
    <property type="component" value="Unassembled WGS sequence"/>
</dbReference>
<dbReference type="PANTHER" id="PTHR47459:SF1">
    <property type="entry name" value="KINESIN LIGHT CHAIN-RELATED"/>
    <property type="match status" value="1"/>
</dbReference>
<name>A0AAD4IMF0_PERFH</name>
<gene>
    <name evidence="3" type="ORF">C2S53_017472</name>
</gene>
<dbReference type="EMBL" id="SDAM02029626">
    <property type="protein sequence ID" value="KAH6755214.1"/>
    <property type="molecule type" value="Genomic_DNA"/>
</dbReference>
<proteinExistence type="predicted"/>
<feature type="transmembrane region" description="Helical" evidence="2">
    <location>
        <begin position="477"/>
        <end position="497"/>
    </location>
</feature>
<evidence type="ECO:0000256" key="2">
    <source>
        <dbReference type="SAM" id="Phobius"/>
    </source>
</evidence>
<evidence type="ECO:0000313" key="3">
    <source>
        <dbReference type="EMBL" id="KAH6755214.1"/>
    </source>
</evidence>
<evidence type="ECO:0000256" key="1">
    <source>
        <dbReference type="SAM" id="MobiDB-lite"/>
    </source>
</evidence>